<dbReference type="Gene3D" id="3.40.47.10">
    <property type="match status" value="3"/>
</dbReference>
<dbReference type="Pfam" id="PF00550">
    <property type="entry name" value="PP-binding"/>
    <property type="match status" value="2"/>
</dbReference>
<name>I4C3T1_DESTA</name>
<dbReference type="Gene3D" id="1.10.1200.10">
    <property type="entry name" value="ACP-like"/>
    <property type="match status" value="2"/>
</dbReference>
<dbReference type="InterPro" id="IPR036291">
    <property type="entry name" value="NAD(P)-bd_dom_sf"/>
</dbReference>
<reference evidence="9" key="1">
    <citation type="submission" date="2012-06" db="EMBL/GenBank/DDBJ databases">
        <title>Complete sequence of chromosome of Desulfomonile tiedjei DSM 6799.</title>
        <authorList>
            <person name="Lucas S."/>
            <person name="Copeland A."/>
            <person name="Lapidus A."/>
            <person name="Glavina del Rio T."/>
            <person name="Dalin E."/>
            <person name="Tice H."/>
            <person name="Bruce D."/>
            <person name="Goodwin L."/>
            <person name="Pitluck S."/>
            <person name="Peters L."/>
            <person name="Ovchinnikova G."/>
            <person name="Zeytun A."/>
            <person name="Lu M."/>
            <person name="Kyrpides N."/>
            <person name="Mavromatis K."/>
            <person name="Ivanova N."/>
            <person name="Brettin T."/>
            <person name="Detter J.C."/>
            <person name="Han C."/>
            <person name="Larimer F."/>
            <person name="Land M."/>
            <person name="Hauser L."/>
            <person name="Markowitz V."/>
            <person name="Cheng J.-F."/>
            <person name="Hugenholtz P."/>
            <person name="Woyke T."/>
            <person name="Wu D."/>
            <person name="Spring S."/>
            <person name="Schroeder M."/>
            <person name="Brambilla E."/>
            <person name="Klenk H.-P."/>
            <person name="Eisen J.A."/>
        </authorList>
    </citation>
    <scope>NUCLEOTIDE SEQUENCE [LARGE SCALE GENOMIC DNA]</scope>
    <source>
        <strain evidence="9">ATCC 49306 / DSM 6799 / DCB-1</strain>
    </source>
</reference>
<dbReference type="Pfam" id="PF00109">
    <property type="entry name" value="ketoacyl-synt"/>
    <property type="match status" value="2"/>
</dbReference>
<dbReference type="InterPro" id="IPR050091">
    <property type="entry name" value="PKS_NRPS_Biosynth_Enz"/>
</dbReference>
<dbReference type="Pfam" id="PF00698">
    <property type="entry name" value="Acyl_transf_1"/>
    <property type="match status" value="1"/>
</dbReference>
<dbReference type="SMART" id="SM00827">
    <property type="entry name" value="PKS_AT"/>
    <property type="match status" value="1"/>
</dbReference>
<dbReference type="Gene3D" id="3.10.129.110">
    <property type="entry name" value="Polyketide synthase dehydratase"/>
    <property type="match status" value="1"/>
</dbReference>
<gene>
    <name evidence="8" type="ordered locus">Desti_1510</name>
</gene>
<dbReference type="PROSITE" id="PS00606">
    <property type="entry name" value="KS3_1"/>
    <property type="match status" value="1"/>
</dbReference>
<dbReference type="Gene3D" id="3.40.366.10">
    <property type="entry name" value="Malonyl-Coenzyme A Acyl Carrier Protein, domain 2"/>
    <property type="match status" value="1"/>
</dbReference>
<dbReference type="GO" id="GO:0006633">
    <property type="term" value="P:fatty acid biosynthetic process"/>
    <property type="evidence" value="ECO:0007669"/>
    <property type="project" value="InterPro"/>
</dbReference>
<evidence type="ECO:0000256" key="3">
    <source>
        <dbReference type="ARBA" id="ARBA00022679"/>
    </source>
</evidence>
<feature type="domain" description="Ketosynthase family 3 (KS3)" evidence="6">
    <location>
        <begin position="1718"/>
        <end position="2231"/>
    </location>
</feature>
<dbReference type="eggNOG" id="COG2977">
    <property type="taxonomic scope" value="Bacteria"/>
</dbReference>
<dbReference type="eggNOG" id="COG3321">
    <property type="taxonomic scope" value="Bacteria"/>
</dbReference>
<keyword evidence="2" id="KW-0597">Phosphoprotein</keyword>
<dbReference type="InterPro" id="IPR032821">
    <property type="entry name" value="PKS_assoc"/>
</dbReference>
<dbReference type="Gene3D" id="3.20.20.70">
    <property type="entry name" value="Aldolase class I"/>
    <property type="match status" value="2"/>
</dbReference>
<dbReference type="InterPro" id="IPR018201">
    <property type="entry name" value="Ketoacyl_synth_AS"/>
</dbReference>
<dbReference type="GO" id="GO:0000287">
    <property type="term" value="F:magnesium ion binding"/>
    <property type="evidence" value="ECO:0007669"/>
    <property type="project" value="InterPro"/>
</dbReference>
<dbReference type="InterPro" id="IPR014030">
    <property type="entry name" value="Ketoacyl_synth_N"/>
</dbReference>
<dbReference type="GO" id="GO:0008897">
    <property type="term" value="F:holo-[acyl-carrier-protein] synthase activity"/>
    <property type="evidence" value="ECO:0007669"/>
    <property type="project" value="InterPro"/>
</dbReference>
<dbReference type="Pfam" id="PF03060">
    <property type="entry name" value="NMO"/>
    <property type="match status" value="1"/>
</dbReference>
<dbReference type="InterPro" id="IPR016035">
    <property type="entry name" value="Acyl_Trfase/lysoPLipase"/>
</dbReference>
<comment type="caution">
    <text evidence="4">Lacks conserved residue(s) required for the propagation of feature annotation.</text>
</comment>
<evidence type="ECO:0000259" key="5">
    <source>
        <dbReference type="PROSITE" id="PS50075"/>
    </source>
</evidence>
<dbReference type="Pfam" id="PF08659">
    <property type="entry name" value="KR"/>
    <property type="match status" value="1"/>
</dbReference>
<sequence>MKLLSALKVPVLFVNPPANNTSTLVEEVTRAGGLGFFDYATAGPVAAAMPPGVPYGVRIGLDDLGTVQQPVAAIISLEDAERMVELAPDFFAQFAFPVLAEVADAPQAKAAEKAGATALIAKGHEGSGWVSETAGFVLLQEILGNCALPVFLQGGIDFRTAAGAIAAGALGIVLDVHLSLMPESGLDTSIKELLSALNMPATTLLAESTSTPLRVYSRVATKITRELKKFEDTLHPEDFDAYREKLRTALRAPIKSLDTGDVLFPLSDDIVFAKRLARKFGKTRDIIAEFGRRCTLSASSWPFTKDSRVCTDHDTGFPLVQGPMAHVSDNPDFLAAVAEQGALPFLAMGNMPPPIAREGISLAREKTKGKFGVGLIGLEINRRNYEPHLEIMAENPPPYAILAAGSVDLAKRIEAIGTRCYLHCPSPAILSEGLKAGLRRFVFEGCESGGHIGTFDSLSLWSANLNELEAAATAGILLSEVTVLLAGGIGSGRASAFVAGMVADLVEKGLNVGLQMGTAYLTTKEAVSTCAITQTYQDLIFKSQKTAVVGRTVNIRARAANSPMAAQMLFREHERIRNGVGLTERKEQYEKDNLGALRLASKGCAIDPETATWDCPVFCDLTPEEQLDRGLYLMGQVVSVLDQKQTIAEFHAEIVENGRRIFEKASQTKKQLDAPEEEVLVQNIEVTVEREPIAVVGIGLRFPGAANPDSFWENIKTKRNGIVDVPSDRWGDPNLYYDPDPKAPDKTYSRIGGFVTDFQFDPLKYRIPPAVAALMDRTQQLAVACTGDALTDARLTPEQLKGRRVGIVLGNSMGGQKTDLYAERVSFPRALACLEESFDRLGLDPNAKQQLMEDFKSKYLGALPPITEDSLPGELANVISGRVANVFNLEGPNFTVDAACASSMAAMMNAVSALRDESVDLAIAGGVDAAMHPSSFVKFSKVGALSPDGSRPFDVGANGFVMGEGAGIMVLKRLSDAVRDRDRIYGVILSVGSSSDGRGKGITAPNAAGQERALKACLESGGIDPRSISLIEAHGTSTPVGDATELKVLDAFFRSSGQPLASLGVGSVKSQIGHLKAAAGSAGVIKAILSVYHKTLPPTANVRNPNPCIDWDSSPLFLVNEPKPWEPENGYPRRAGVSAFGFGGTNFHVVVQEHVPELRVVSGRKSVAAPVTPPLPNWPKPPQMEVQGNAWVIGGDNPADMTEEISALLKQLTRENSLDVLTNLRAKAAANKIRCGFAAHNFDTAIQKLELIREGITDPAKRSFFPARGIHYAEAGNARSKSGIAFIFPGQGSQYPYMMRDLAERFPIVAATFSEADRILTSFGLPGVTETVFPSLQSGSPQELGDAMKDTQLLQPMILTANTAIFRLLGEMGIHPAAVAGHSLGEYAACVAAGVFSFEDALQAVAVRGREMARVSIADPGLMMSIPADARLVEEVLAEVDGYVVAANKNSPKQTVISGETAAVKKAGELFKARGLEGILVPVSAAFHSGVVAPAREPFMKTLERLTVNPPNIPVLSNVTGDYYPVGPAAPTKILDLLGKQFAAPVEWVKSLRKLYSEGIRIFLECGPKRVMTNLTLDTLSADVLALPTNHPKKGGIGQLMETLAALAAEGIPVDFDAGEKPKQQKSARPVKAELRVVDAPQVSPSPAPVVQSAPELLTDLLDAEIREIATKKEFRRYLEIQGEPIRALIKTGFKSFVENVLPMERTVKTVQSEGMNFAPAVVSGIAAGLPSDVRFPFDRETLDDLILGRNFIKKVTDHNRRLMLEKNVERLVKGPLGEAELQVVDDLSGVIQLAGFFSENDAIDEYGLDERLVRAMDVTTRLAVAAGIEALRDAGIPLMRQVRITSTGAELPDSWALPPDLRAETGIIFASAFPGMASLVDEVTRETAARFGSGAKNRLIDFYTGLIQRVADDSERERITRWFADEFAQMSPADSREHLYTFNRDFLLRVMSMAQGQLAQLIKAQGPNTHVDAACAGTTQAVVLARDWIRTGQAKRVIIIAADDVAGKSLFPWIGSGFLAMGAATTNGNISEAALPFDDRRNGLILGSAAVGIVLENGDMVKKRGMEPIASVEAAVTANSGFHGTRLDVEHISTVMEKMIAKWEEQTGISRENLASDMFFMSHETYSPKRGGSSAAEIKALRNTFGDLARKIPITNTKGFTGHTMGVGVEDVVALRCLQKGLLPPIPNLRHPDPDFADMTLSRGGSCNATYALRLAAGFGSQIVMALYKSLCRDENRISDLNSHRDWLKEMTGYADPVISVESRTLKVTERSVEKIAAIPSVEPARAVAASEPSSKPAETSLPSEAIRSRILSLLSEKTGYPAEMLDTALDLEADLGIDTVKQAEFISEVREAFDIPRIDGLKIAEFPTIEHIINFVHEHTMKDGEEPVQETTSVDTNSIREKVLSLLSAKTGYPADMLDTELDLEADLGIDTVKQAEFISEVRDAFNIPRIEGLKIADFPTINHIIGFVAEKSQSALPQVLSKPLDDSSEDVLSSGGEIHMFETRLVALGNVRTRTAPLADEVIVVGGPEDFSTRIVEAMKSQGYGAITRWTDVTSLEQFSGKKIGIIDLQALRPNDASMRDSFALFLASATAFENGPAFFISVVSEDGAYGFNQPSDLGYVAGAVAGAAKSFAKEYPDSLVRVLDVHPELPPEKVSEQVVRSITHDFPVEIGIDDKGSVYAIRCVPAEAVSGDSGIRSGDVILVSGGAKGITAECLRVLAEGNASTVVILGRTELSGRSGQLAEFSPDRWQEEKSKIVERLKRTQTAVTPVMVERELSRLQGEAEVFRTISSLKKAGAEVIYRALDIRDAEAVDAAIQNVADTCGRVDVVIHAAGIDNSRALRSKTLEQIETVVAVKIQGMKNILESLNRHEMPPRRIVGFGSVSGRFGNLAQLDYSAGNNGLAHLLRKADRDLDAKVSIIDWAPWSEIGMATRGSVQKTLEAAGIDFIPPRRGVELLIQELGRSSGSCEVVAAGRFGPFAPDAFGQQDEASLEERTFAGQQGTVVHSVPGEYLKATVQLHPAHPLLDHHRINRAAVVPGVGGMEIMRTAAGLGNDIPVLMENVKFHSPIKVFKQDPFEAEVEARKIEDSETGSNSFHTRISSWFIDPRGRKIGAERLHHESTIRLAPDRKPSAVKSEFWPESIWVPREVIYESFFHGPAFMLLEYVQIESQGGGIRFRYRDTPEVDSMFTDRVPAAMEAVFQGGAAFGQETRGIMALPIGIAEVTFFHAGAMPKDGELHCVKVSQDGPEGRTVFTFNGFVRDTEGRVMIEFTGVQMMEAEARESFPAHVFECMESVKEIAAKVDDTDSLADKFLQPEEAEELGRKATPKRAAEWLAGRIAMKRVVRKIAGLSSQAFPDEREIRIAQDAQGKPFAQIDTMPDDRICDLSLSHSNGLAMAAAVLPNVFGGIGIDVEKIEERTDSWVEDYFTEEEIRSAGNSDSRWLDLTKMWSLKEATLKAMGTGLRFDLRDIAVTRMDEYGSATLEFRNEALSCFETGFGGEVIAKVEEQGNLVVARVLIR</sequence>
<keyword evidence="1" id="KW-0596">Phosphopantetheine</keyword>
<dbReference type="InterPro" id="IPR049900">
    <property type="entry name" value="PKS_mFAS_DH"/>
</dbReference>
<dbReference type="HOGENOM" id="CLU_000022_30_2_7"/>
<dbReference type="PANTHER" id="PTHR43775">
    <property type="entry name" value="FATTY ACID SYNTHASE"/>
    <property type="match status" value="1"/>
</dbReference>
<evidence type="ECO:0000259" key="7">
    <source>
        <dbReference type="PROSITE" id="PS52019"/>
    </source>
</evidence>
<evidence type="ECO:0000256" key="2">
    <source>
        <dbReference type="ARBA" id="ARBA00022553"/>
    </source>
</evidence>
<dbReference type="CDD" id="cd00833">
    <property type="entry name" value="PKS"/>
    <property type="match status" value="1"/>
</dbReference>
<feature type="domain" description="Ketosynthase family 3 (KS3)" evidence="6">
    <location>
        <begin position="690"/>
        <end position="1153"/>
    </location>
</feature>
<dbReference type="InterPro" id="IPR014031">
    <property type="entry name" value="Ketoacyl_synth_C"/>
</dbReference>
<dbReference type="PANTHER" id="PTHR43775:SF51">
    <property type="entry name" value="INACTIVE PHENOLPHTHIOCEROL SYNTHESIS POLYKETIDE SYNTHASE TYPE I PKS1-RELATED"/>
    <property type="match status" value="1"/>
</dbReference>
<dbReference type="OrthoDB" id="5476655at2"/>
<dbReference type="InterPro" id="IPR016039">
    <property type="entry name" value="Thiolase-like"/>
</dbReference>
<dbReference type="EMBL" id="CP003360">
    <property type="protein sequence ID" value="AFM24222.1"/>
    <property type="molecule type" value="Genomic_DNA"/>
</dbReference>
<dbReference type="InterPro" id="IPR001227">
    <property type="entry name" value="Ac_transferase_dom_sf"/>
</dbReference>
<dbReference type="Gene3D" id="3.90.470.20">
    <property type="entry name" value="4'-phosphopantetheinyl transferase domain"/>
    <property type="match status" value="2"/>
</dbReference>
<dbReference type="PROSITE" id="PS50075">
    <property type="entry name" value="CARRIER"/>
    <property type="match status" value="2"/>
</dbReference>
<dbReference type="InterPro" id="IPR013968">
    <property type="entry name" value="PKS_KR"/>
</dbReference>
<dbReference type="eggNOG" id="COG1028">
    <property type="taxonomic scope" value="Bacteria"/>
</dbReference>
<proteinExistence type="predicted"/>
<dbReference type="Gene3D" id="3.40.50.720">
    <property type="entry name" value="NAD(P)-binding Rossmann-like Domain"/>
    <property type="match status" value="1"/>
</dbReference>
<feature type="domain" description="PKS/mFAS DH" evidence="7">
    <location>
        <begin position="2999"/>
        <end position="3289"/>
    </location>
</feature>
<dbReference type="SUPFAM" id="SSF51412">
    <property type="entry name" value="Inosine monophosphate dehydrogenase (IMPDH)"/>
    <property type="match status" value="2"/>
</dbReference>
<protein>
    <submittedName>
        <fullName evidence="8">Polyketide synthase family protein</fullName>
    </submittedName>
</protein>
<dbReference type="GO" id="GO:0004312">
    <property type="term" value="F:fatty acid synthase activity"/>
    <property type="evidence" value="ECO:0007669"/>
    <property type="project" value="TreeGrafter"/>
</dbReference>
<dbReference type="InterPro" id="IPR008278">
    <property type="entry name" value="4-PPantetheinyl_Trfase_dom"/>
</dbReference>
<dbReference type="InterPro" id="IPR042104">
    <property type="entry name" value="PKS_dehydratase_sf"/>
</dbReference>
<evidence type="ECO:0000256" key="1">
    <source>
        <dbReference type="ARBA" id="ARBA00022450"/>
    </source>
</evidence>
<dbReference type="InterPro" id="IPR037143">
    <property type="entry name" value="4-PPantetheinyl_Trfase_dom_sf"/>
</dbReference>
<organism evidence="8 9">
    <name type="scientific">Desulfomonile tiedjei (strain ATCC 49306 / DSM 6799 / DCB-1)</name>
    <dbReference type="NCBI Taxonomy" id="706587"/>
    <lineage>
        <taxon>Bacteria</taxon>
        <taxon>Pseudomonadati</taxon>
        <taxon>Thermodesulfobacteriota</taxon>
        <taxon>Desulfomonilia</taxon>
        <taxon>Desulfomonilales</taxon>
        <taxon>Desulfomonilaceae</taxon>
        <taxon>Desulfomonile</taxon>
    </lineage>
</organism>
<dbReference type="PATRIC" id="fig|706587.4.peg.1733"/>
<dbReference type="InterPro" id="IPR036736">
    <property type="entry name" value="ACP-like_sf"/>
</dbReference>
<dbReference type="Pfam" id="PF02801">
    <property type="entry name" value="Ketoacyl-synt_C"/>
    <property type="match status" value="1"/>
</dbReference>
<dbReference type="SUPFAM" id="SSF47336">
    <property type="entry name" value="ACP-like"/>
    <property type="match status" value="2"/>
</dbReference>
<dbReference type="PROSITE" id="PS52019">
    <property type="entry name" value="PKS_MFAS_DH"/>
    <property type="match status" value="1"/>
</dbReference>
<dbReference type="STRING" id="706587.Desti_1510"/>
<evidence type="ECO:0000313" key="8">
    <source>
        <dbReference type="EMBL" id="AFM24222.1"/>
    </source>
</evidence>
<dbReference type="Pfam" id="PF16197">
    <property type="entry name" value="KAsynt_C_assoc"/>
    <property type="match status" value="1"/>
</dbReference>
<dbReference type="InterPro" id="IPR016036">
    <property type="entry name" value="Malonyl_transacylase_ACP-bd"/>
</dbReference>
<evidence type="ECO:0000313" key="9">
    <source>
        <dbReference type="Proteomes" id="UP000006055"/>
    </source>
</evidence>
<dbReference type="SUPFAM" id="SSF56214">
    <property type="entry name" value="4'-phosphopantetheinyl transferase"/>
    <property type="match status" value="2"/>
</dbReference>
<dbReference type="eggNOG" id="COG0236">
    <property type="taxonomic scope" value="Bacteria"/>
</dbReference>
<dbReference type="GO" id="GO:0004315">
    <property type="term" value="F:3-oxoacyl-[acyl-carrier-protein] synthase activity"/>
    <property type="evidence" value="ECO:0007669"/>
    <property type="project" value="InterPro"/>
</dbReference>
<dbReference type="KEGG" id="dti:Desti_1510"/>
<feature type="region of interest" description="C-terminal hotdog fold" evidence="4">
    <location>
        <begin position="3137"/>
        <end position="3289"/>
    </location>
</feature>
<dbReference type="eggNOG" id="COG0304">
    <property type="taxonomic scope" value="Bacteria"/>
</dbReference>
<dbReference type="Proteomes" id="UP000006055">
    <property type="component" value="Chromosome"/>
</dbReference>
<dbReference type="PROSITE" id="PS52004">
    <property type="entry name" value="KS3_2"/>
    <property type="match status" value="2"/>
</dbReference>
<dbReference type="InterPro" id="IPR014043">
    <property type="entry name" value="Acyl_transferase_dom"/>
</dbReference>
<dbReference type="Pfam" id="PF01648">
    <property type="entry name" value="ACPS"/>
    <property type="match status" value="1"/>
</dbReference>
<dbReference type="Gene3D" id="3.30.70.250">
    <property type="entry name" value="Malonyl-CoA ACP transacylase, ACP-binding"/>
    <property type="match status" value="1"/>
</dbReference>
<dbReference type="SMART" id="SM00822">
    <property type="entry name" value="PKS_KR"/>
    <property type="match status" value="1"/>
</dbReference>
<dbReference type="InterPro" id="IPR057326">
    <property type="entry name" value="KR_dom"/>
</dbReference>
<keyword evidence="3" id="KW-0808">Transferase</keyword>
<dbReference type="eggNOG" id="COG2070">
    <property type="taxonomic scope" value="Bacteria"/>
</dbReference>
<dbReference type="SUPFAM" id="SSF55048">
    <property type="entry name" value="Probable ACP-binding domain of malonyl-CoA ACP transacylase"/>
    <property type="match status" value="1"/>
</dbReference>
<dbReference type="SUPFAM" id="SSF51735">
    <property type="entry name" value="NAD(P)-binding Rossmann-fold domains"/>
    <property type="match status" value="2"/>
</dbReference>
<evidence type="ECO:0000256" key="4">
    <source>
        <dbReference type="PROSITE-ProRule" id="PRU01363"/>
    </source>
</evidence>
<feature type="region of interest" description="N-terminal hotdog fold" evidence="4">
    <location>
        <begin position="2999"/>
        <end position="3122"/>
    </location>
</feature>
<dbReference type="InterPro" id="IPR013785">
    <property type="entry name" value="Aldolase_TIM"/>
</dbReference>
<dbReference type="InterPro" id="IPR020841">
    <property type="entry name" value="PKS_Beta-ketoAc_synthase_dom"/>
</dbReference>
<dbReference type="SUPFAM" id="SSF52151">
    <property type="entry name" value="FabD/lysophospholipase-like"/>
    <property type="match status" value="1"/>
</dbReference>
<keyword evidence="9" id="KW-1185">Reference proteome</keyword>
<evidence type="ECO:0000259" key="6">
    <source>
        <dbReference type="PROSITE" id="PS52004"/>
    </source>
</evidence>
<dbReference type="RefSeq" id="WP_014809370.1">
    <property type="nucleotide sequence ID" value="NC_018025.1"/>
</dbReference>
<accession>I4C3T1</accession>
<dbReference type="InterPro" id="IPR009081">
    <property type="entry name" value="PP-bd_ACP"/>
</dbReference>
<feature type="domain" description="Carrier" evidence="5">
    <location>
        <begin position="2396"/>
        <end position="2475"/>
    </location>
</feature>
<feature type="domain" description="Carrier" evidence="5">
    <location>
        <begin position="2303"/>
        <end position="2382"/>
    </location>
</feature>
<dbReference type="SUPFAM" id="SSF53901">
    <property type="entry name" value="Thiolase-like"/>
    <property type="match status" value="2"/>
</dbReference>
<dbReference type="SMART" id="SM00825">
    <property type="entry name" value="PKS_KS"/>
    <property type="match status" value="1"/>
</dbReference>